<organism evidence="1 2">
    <name type="scientific">Dreissena polymorpha</name>
    <name type="common">Zebra mussel</name>
    <name type="synonym">Mytilus polymorpha</name>
    <dbReference type="NCBI Taxonomy" id="45954"/>
    <lineage>
        <taxon>Eukaryota</taxon>
        <taxon>Metazoa</taxon>
        <taxon>Spiralia</taxon>
        <taxon>Lophotrochozoa</taxon>
        <taxon>Mollusca</taxon>
        <taxon>Bivalvia</taxon>
        <taxon>Autobranchia</taxon>
        <taxon>Heteroconchia</taxon>
        <taxon>Euheterodonta</taxon>
        <taxon>Imparidentia</taxon>
        <taxon>Neoheterodontei</taxon>
        <taxon>Myida</taxon>
        <taxon>Dreissenoidea</taxon>
        <taxon>Dreissenidae</taxon>
        <taxon>Dreissena</taxon>
    </lineage>
</organism>
<dbReference type="AlphaFoldDB" id="A0A9D4NBU1"/>
<dbReference type="Proteomes" id="UP000828390">
    <property type="component" value="Unassembled WGS sequence"/>
</dbReference>
<evidence type="ECO:0000313" key="2">
    <source>
        <dbReference type="Proteomes" id="UP000828390"/>
    </source>
</evidence>
<sequence length="54" mass="6091">MSQERLAALGVLSIECQVLRELDFTQLIDDFGQLKCLIGWNLLHETCVLSSVIK</sequence>
<keyword evidence="2" id="KW-1185">Reference proteome</keyword>
<protein>
    <submittedName>
        <fullName evidence="1">Uncharacterized protein</fullName>
    </submittedName>
</protein>
<reference evidence="1" key="2">
    <citation type="submission" date="2020-11" db="EMBL/GenBank/DDBJ databases">
        <authorList>
            <person name="McCartney M.A."/>
            <person name="Auch B."/>
            <person name="Kono T."/>
            <person name="Mallez S."/>
            <person name="Becker A."/>
            <person name="Gohl D.M."/>
            <person name="Silverstein K.A.T."/>
            <person name="Koren S."/>
            <person name="Bechman K.B."/>
            <person name="Herman A."/>
            <person name="Abrahante J.E."/>
            <person name="Garbe J."/>
        </authorList>
    </citation>
    <scope>NUCLEOTIDE SEQUENCE</scope>
    <source>
        <strain evidence="1">Duluth1</strain>
        <tissue evidence="1">Whole animal</tissue>
    </source>
</reference>
<proteinExistence type="predicted"/>
<comment type="caution">
    <text evidence="1">The sequence shown here is derived from an EMBL/GenBank/DDBJ whole genome shotgun (WGS) entry which is preliminary data.</text>
</comment>
<evidence type="ECO:0000313" key="1">
    <source>
        <dbReference type="EMBL" id="KAH3891756.1"/>
    </source>
</evidence>
<reference evidence="1" key="1">
    <citation type="journal article" date="2019" name="bioRxiv">
        <title>The Genome of the Zebra Mussel, Dreissena polymorpha: A Resource for Invasive Species Research.</title>
        <authorList>
            <person name="McCartney M.A."/>
            <person name="Auch B."/>
            <person name="Kono T."/>
            <person name="Mallez S."/>
            <person name="Zhang Y."/>
            <person name="Obille A."/>
            <person name="Becker A."/>
            <person name="Abrahante J.E."/>
            <person name="Garbe J."/>
            <person name="Badalamenti J.P."/>
            <person name="Herman A."/>
            <person name="Mangelson H."/>
            <person name="Liachko I."/>
            <person name="Sullivan S."/>
            <person name="Sone E.D."/>
            <person name="Koren S."/>
            <person name="Silverstein K.A.T."/>
            <person name="Beckman K.B."/>
            <person name="Gohl D.M."/>
        </authorList>
    </citation>
    <scope>NUCLEOTIDE SEQUENCE</scope>
    <source>
        <strain evidence="1">Duluth1</strain>
        <tissue evidence="1">Whole animal</tissue>
    </source>
</reference>
<accession>A0A9D4NBU1</accession>
<name>A0A9D4NBU1_DREPO</name>
<gene>
    <name evidence="1" type="ORF">DPMN_015863</name>
</gene>
<dbReference type="EMBL" id="JAIWYP010000001">
    <property type="protein sequence ID" value="KAH3891756.1"/>
    <property type="molecule type" value="Genomic_DNA"/>
</dbReference>